<evidence type="ECO:0000313" key="1">
    <source>
        <dbReference type="EMBL" id="KAG7548203.1"/>
    </source>
</evidence>
<dbReference type="EMBL" id="JAEFBJ010000012">
    <property type="protein sequence ID" value="KAG7548203.1"/>
    <property type="molecule type" value="Genomic_DNA"/>
</dbReference>
<gene>
    <name evidence="1" type="ORF">ISN44_As12g034050</name>
</gene>
<comment type="caution">
    <text evidence="1">The sequence shown here is derived from an EMBL/GenBank/DDBJ whole genome shotgun (WGS) entry which is preliminary data.</text>
</comment>
<dbReference type="PANTHER" id="PTHR33240:SF8">
    <property type="entry name" value="OS03G0439900 PROTEIN"/>
    <property type="match status" value="1"/>
</dbReference>
<reference evidence="1 2" key="1">
    <citation type="submission" date="2020-12" db="EMBL/GenBank/DDBJ databases">
        <title>Concerted genomic and epigenomic changes stabilize Arabidopsis allopolyploids.</title>
        <authorList>
            <person name="Chen Z."/>
        </authorList>
    </citation>
    <scope>NUCLEOTIDE SEQUENCE [LARGE SCALE GENOMIC DNA]</scope>
    <source>
        <strain evidence="1">As9502</strain>
        <tissue evidence="1">Leaf</tissue>
    </source>
</reference>
<name>A0A8T1YPK9_ARASU</name>
<dbReference type="Proteomes" id="UP000694251">
    <property type="component" value="Chromosome 12"/>
</dbReference>
<evidence type="ECO:0000313" key="2">
    <source>
        <dbReference type="Proteomes" id="UP000694251"/>
    </source>
</evidence>
<sequence length="250" mass="28110">MLNAQKSDCSVLKRHLAELWASSDLANFNIKEFVKAYHLEKAEAESPSPAGKIAKLSFPEAPVSSKGRIKVIMGGSKLYRDSITMIKKPKRNVLLKASVNNELEVSGAVIPFKEEETRYLTKPHDDALVITLDVANFEVSRILIDIGSSVDLIFLSTLERMRISRLVDEVVVEVAIDEKNPERRVRVGVALSDELKKAIIQLLKKNKTTFAWLAEDMPGIDTSIIFYKLNVHPSFKPVKQKRRNLGVERV</sequence>
<proteinExistence type="predicted"/>
<protein>
    <submittedName>
        <fullName evidence="1">Uncharacterized protein</fullName>
    </submittedName>
</protein>
<organism evidence="1 2">
    <name type="scientific">Arabidopsis suecica</name>
    <name type="common">Swedish thale-cress</name>
    <name type="synonym">Cardaminopsis suecica</name>
    <dbReference type="NCBI Taxonomy" id="45249"/>
    <lineage>
        <taxon>Eukaryota</taxon>
        <taxon>Viridiplantae</taxon>
        <taxon>Streptophyta</taxon>
        <taxon>Embryophyta</taxon>
        <taxon>Tracheophyta</taxon>
        <taxon>Spermatophyta</taxon>
        <taxon>Magnoliopsida</taxon>
        <taxon>eudicotyledons</taxon>
        <taxon>Gunneridae</taxon>
        <taxon>Pentapetalae</taxon>
        <taxon>rosids</taxon>
        <taxon>malvids</taxon>
        <taxon>Brassicales</taxon>
        <taxon>Brassicaceae</taxon>
        <taxon>Camelineae</taxon>
        <taxon>Arabidopsis</taxon>
    </lineage>
</organism>
<dbReference type="OrthoDB" id="1087821at2759"/>
<accession>A0A8T1YPK9</accession>
<dbReference type="AlphaFoldDB" id="A0A8T1YPK9"/>
<keyword evidence="2" id="KW-1185">Reference proteome</keyword>
<dbReference type="PANTHER" id="PTHR33240">
    <property type="entry name" value="OS08G0508500 PROTEIN"/>
    <property type="match status" value="1"/>
</dbReference>